<accession>A0A6C0J1A5</accession>
<dbReference type="InterPro" id="IPR011043">
    <property type="entry name" value="Gal_Oxase/kelch_b-propeller"/>
</dbReference>
<name>A0A6C0J1A5_9ZZZZ</name>
<dbReference type="SUPFAM" id="SSF50965">
    <property type="entry name" value="Galactose oxidase, central domain"/>
    <property type="match status" value="1"/>
</dbReference>
<dbReference type="Pfam" id="PF13884">
    <property type="entry name" value="Peptidase_S74"/>
    <property type="match status" value="1"/>
</dbReference>
<organism evidence="2">
    <name type="scientific">viral metagenome</name>
    <dbReference type="NCBI Taxonomy" id="1070528"/>
    <lineage>
        <taxon>unclassified sequences</taxon>
        <taxon>metagenomes</taxon>
        <taxon>organismal metagenomes</taxon>
    </lineage>
</organism>
<feature type="domain" description="Peptidase S74" evidence="1">
    <location>
        <begin position="1134"/>
        <end position="1222"/>
    </location>
</feature>
<protein>
    <recommendedName>
        <fullName evidence="1">Peptidase S74 domain-containing protein</fullName>
    </recommendedName>
</protein>
<evidence type="ECO:0000313" key="2">
    <source>
        <dbReference type="EMBL" id="QHT99431.1"/>
    </source>
</evidence>
<dbReference type="PROSITE" id="PS51688">
    <property type="entry name" value="ICA"/>
    <property type="match status" value="1"/>
</dbReference>
<dbReference type="InterPro" id="IPR030392">
    <property type="entry name" value="S74_ICA"/>
</dbReference>
<dbReference type="AlphaFoldDB" id="A0A6C0J1A5"/>
<evidence type="ECO:0000259" key="1">
    <source>
        <dbReference type="PROSITE" id="PS51688"/>
    </source>
</evidence>
<sequence length="1222" mass="133576">MSYEPPIIHHDFNATGTNKGTLGNIYDIDMTDVSLVTDKVHVQKGIGALYTGELGKTSCEMNDSNATFTSSSNGFFISLWAKHDYDMTQNAWYPKKTRAELLAVGYPDAALIASPTNADYAYHVINSLFFKLTHSNDDNVTQFGYHNLINQLYQLLVWSGPYDYIISTVKVGIGDDASSEPDTIGVVDGGTDFHHIVVDYGSTANTVKVYFDNVLMTTLLDLNNFYNVKYDQISMLTDFYDTYLNDFRVYNYAANAEIVDIIYKLGSNTDLDSLSDVSISNLQNAGASLSQLIYLNTKIKIHTAFTISDGTSSSAFTTDDADYLSSAFAAKLTEDLAGNTVTFGTTGGSGYLEFANAATLTGMPNYIFAIPFSDFSVKAGGRVNFRNVNLDADMTIAMIKKEFNQFNNEAVFTSDSTVIDNINLTNYSGASNPYVNQIDHYTNIINDNTLFPTVFSAVRINYDGSIIACAKNTLGSLQNGAIQVYKRDATASSGWIQIGSTIFGDDYDQYGTSLTLSYDGQIVAGAAVKTAGVGIYGYFQAWKQDPSNTSVEPIGWSPHGDKLQGLNPYKWYNHHMSGDGNTIIWWSQDLTTIKIYKHNSGTNAWDEITHSFSIAYKGMRFRANLSYDGSILVMGDMGYDTFKGRVQVYERDSSDQFTQIGSDFVGTTTGNENSGSRMGSSIAINKNGDVFSFNEHISNAWKNYVYKRDGSGWSQMGDVSTEGADGQHDMSLDDIGHSFAVSSTIHQGQGTGKFYIFEYNTTDSTWSHIITNNSYQGGGYYNGYLEGGNSAILGVSNSYLGLNIRLSGDNSKMIVSGAPYMHIYSMPGEVVTTASSTHLAGDSFINNFVSKISTDINQSLSYDADNANITFDGISENIEISITSTDTTVFDTSITEITVAENTLSFITYGQPEPSYFQYSLNGITYDEFIANGISATELKSLSVIPGWSTETDANQFDKSYVLGFMDVSGYMAIRNDCDMVVMGNTTIDGTINMQEDKTLSSSILSVDSRLFANGDISANGKLYVGSDLSVNGQFSSNFASNSIPYSKIKDSPIITGNVKIGEDVSFNGPTVELGSGATLKLSGTTEFNDNTAFDVDSIRFSGTIVGGNMVFKDTTISSVIVNGSASATTVTSSDYRIKSNITELNETHTVDTLEPIYYENTLTGNREYGLIAHELQAEYPDLVINEKDGDEYQSVHYDGLIGVLVKEIQDLKKRLNVLNNK</sequence>
<reference evidence="2" key="1">
    <citation type="journal article" date="2020" name="Nature">
        <title>Giant virus diversity and host interactions through global metagenomics.</title>
        <authorList>
            <person name="Schulz F."/>
            <person name="Roux S."/>
            <person name="Paez-Espino D."/>
            <person name="Jungbluth S."/>
            <person name="Walsh D.A."/>
            <person name="Denef V.J."/>
            <person name="McMahon K.D."/>
            <person name="Konstantinidis K.T."/>
            <person name="Eloe-Fadrosh E.A."/>
            <person name="Kyrpides N.C."/>
            <person name="Woyke T."/>
        </authorList>
    </citation>
    <scope>NUCLEOTIDE SEQUENCE</scope>
    <source>
        <strain evidence="2">GVMAG-M-3300025699-48</strain>
    </source>
</reference>
<dbReference type="EMBL" id="MN740307">
    <property type="protein sequence ID" value="QHT99431.1"/>
    <property type="molecule type" value="Genomic_DNA"/>
</dbReference>
<proteinExistence type="predicted"/>